<keyword evidence="3" id="KW-0808">Transferase</keyword>
<dbReference type="EC" id="2.3.2.27" evidence="2"/>
<dbReference type="GO" id="GO:0045862">
    <property type="term" value="P:positive regulation of proteolysis"/>
    <property type="evidence" value="ECO:0007669"/>
    <property type="project" value="TreeGrafter"/>
</dbReference>
<evidence type="ECO:0000313" key="8">
    <source>
        <dbReference type="EMBL" id="ODV69815.1"/>
    </source>
</evidence>
<feature type="compositionally biased region" description="Low complexity" evidence="6">
    <location>
        <begin position="158"/>
        <end position="170"/>
    </location>
</feature>
<dbReference type="GO" id="GO:0071218">
    <property type="term" value="P:cellular response to misfolded protein"/>
    <property type="evidence" value="ECO:0007669"/>
    <property type="project" value="TreeGrafter"/>
</dbReference>
<evidence type="ECO:0000256" key="4">
    <source>
        <dbReference type="ARBA" id="ARBA00022737"/>
    </source>
</evidence>
<dbReference type="AlphaFoldDB" id="A0A1E4RRX4"/>
<dbReference type="GeneID" id="30994498"/>
<feature type="region of interest" description="Disordered" evidence="6">
    <location>
        <begin position="158"/>
        <end position="177"/>
    </location>
</feature>
<feature type="domain" description="U-box" evidence="7">
    <location>
        <begin position="176"/>
        <end position="250"/>
    </location>
</feature>
<keyword evidence="4" id="KW-0677">Repeat</keyword>
<dbReference type="InterPro" id="IPR013083">
    <property type="entry name" value="Znf_RING/FYVE/PHD"/>
</dbReference>
<evidence type="ECO:0000256" key="5">
    <source>
        <dbReference type="ARBA" id="ARBA00022786"/>
    </source>
</evidence>
<dbReference type="Pfam" id="PF04564">
    <property type="entry name" value="U-box"/>
    <property type="match status" value="1"/>
</dbReference>
<evidence type="ECO:0000313" key="9">
    <source>
        <dbReference type="Proteomes" id="UP000095085"/>
    </source>
</evidence>
<dbReference type="SUPFAM" id="SSF57850">
    <property type="entry name" value="RING/U-box"/>
    <property type="match status" value="1"/>
</dbReference>
<dbReference type="PROSITE" id="PS51698">
    <property type="entry name" value="U_BOX"/>
    <property type="match status" value="1"/>
</dbReference>
<dbReference type="EMBL" id="KV454538">
    <property type="protein sequence ID" value="ODV69815.1"/>
    <property type="molecule type" value="Genomic_DNA"/>
</dbReference>
<dbReference type="RefSeq" id="XP_020078882.1">
    <property type="nucleotide sequence ID" value="XM_020219948.1"/>
</dbReference>
<dbReference type="PANTHER" id="PTHR46803:SF2">
    <property type="entry name" value="E3 UBIQUITIN-PROTEIN LIGASE CHIP"/>
    <property type="match status" value="1"/>
</dbReference>
<dbReference type="Proteomes" id="UP000095085">
    <property type="component" value="Unassembled WGS sequence"/>
</dbReference>
<reference evidence="9" key="1">
    <citation type="submission" date="2016-05" db="EMBL/GenBank/DDBJ databases">
        <title>Comparative genomics of biotechnologically important yeasts.</title>
        <authorList>
            <consortium name="DOE Joint Genome Institute"/>
            <person name="Riley R."/>
            <person name="Haridas S."/>
            <person name="Wolfe K.H."/>
            <person name="Lopes M.R."/>
            <person name="Hittinger C.T."/>
            <person name="Goker M."/>
            <person name="Salamov A."/>
            <person name="Wisecaver J."/>
            <person name="Long T.M."/>
            <person name="Aerts A.L."/>
            <person name="Barry K."/>
            <person name="Choi C."/>
            <person name="Clum A."/>
            <person name="Coughlan A.Y."/>
            <person name="Deshpande S."/>
            <person name="Douglass A.P."/>
            <person name="Hanson S.J."/>
            <person name="Klenk H.-P."/>
            <person name="Labutti K."/>
            <person name="Lapidus A."/>
            <person name="Lindquist E."/>
            <person name="Lipzen A."/>
            <person name="Meier-Kolthoff J.P."/>
            <person name="Ohm R.A."/>
            <person name="Otillar R.P."/>
            <person name="Pangilinan J."/>
            <person name="Peng Y."/>
            <person name="Rokas A."/>
            <person name="Rosa C.A."/>
            <person name="Scheuner C."/>
            <person name="Sibirny A.A."/>
            <person name="Slot J.C."/>
            <person name="Stielow J.B."/>
            <person name="Sun H."/>
            <person name="Kurtzman C.P."/>
            <person name="Blackwell M."/>
            <person name="Grigoriev I.V."/>
            <person name="Jeffries T.W."/>
        </authorList>
    </citation>
    <scope>NUCLEOTIDE SEQUENCE [LARGE SCALE GENOMIC DNA]</scope>
    <source>
        <strain evidence="9">NRRL Y-1933</strain>
    </source>
</reference>
<dbReference type="STRING" id="984485.A0A1E4RRX4"/>
<dbReference type="GO" id="GO:0051087">
    <property type="term" value="F:protein-folding chaperone binding"/>
    <property type="evidence" value="ECO:0007669"/>
    <property type="project" value="TreeGrafter"/>
</dbReference>
<dbReference type="GO" id="GO:0006515">
    <property type="term" value="P:protein quality control for misfolded or incompletely synthesized proteins"/>
    <property type="evidence" value="ECO:0007669"/>
    <property type="project" value="TreeGrafter"/>
</dbReference>
<accession>A0A1E4RRX4</accession>
<dbReference type="InterPro" id="IPR003613">
    <property type="entry name" value="Ubox_domain"/>
</dbReference>
<keyword evidence="5" id="KW-0833">Ubl conjugation pathway</keyword>
<keyword evidence="9" id="KW-1185">Reference proteome</keyword>
<dbReference type="GO" id="GO:0005737">
    <property type="term" value="C:cytoplasm"/>
    <property type="evidence" value="ECO:0007669"/>
    <property type="project" value="TreeGrafter"/>
</dbReference>
<dbReference type="GO" id="GO:0061630">
    <property type="term" value="F:ubiquitin protein ligase activity"/>
    <property type="evidence" value="ECO:0007669"/>
    <property type="project" value="UniProtKB-EC"/>
</dbReference>
<dbReference type="GO" id="GO:0000209">
    <property type="term" value="P:protein polyubiquitination"/>
    <property type="evidence" value="ECO:0007669"/>
    <property type="project" value="TreeGrafter"/>
</dbReference>
<dbReference type="GO" id="GO:0043161">
    <property type="term" value="P:proteasome-mediated ubiquitin-dependent protein catabolic process"/>
    <property type="evidence" value="ECO:0007669"/>
    <property type="project" value="TreeGrafter"/>
</dbReference>
<comment type="catalytic activity">
    <reaction evidence="1">
        <text>S-ubiquitinyl-[E2 ubiquitin-conjugating enzyme]-L-cysteine + [acceptor protein]-L-lysine = [E2 ubiquitin-conjugating enzyme]-L-cysteine + N(6)-ubiquitinyl-[acceptor protein]-L-lysine.</text>
        <dbReference type="EC" id="2.3.2.27"/>
    </reaction>
</comment>
<evidence type="ECO:0000256" key="6">
    <source>
        <dbReference type="SAM" id="MobiDB-lite"/>
    </source>
</evidence>
<gene>
    <name evidence="8" type="ORF">HYPBUDRAFT_146205</name>
</gene>
<sequence>MSTSTGNFFSNFLLFKNEAKPAKVTGTPDYIAQYVYKDILIIKNEIKQYNELTGLLSSNSFYYKIYKLLENNHQEEIQNLKKNHNFDTTTQNINYHRQLISIYKKHLNDLQNLLDTLNYNYNHGVHEKKIVEYRQNDNQRNNSVTSLKSSNSSRLSLSNSVRSSFSNPSSTLDDSDAPDHLLDPISFQLFNEPVVTPSGITYEKSNLLNHISQKGKYDPLTRTPLKENQLYPNLIAKDAVNQYLQQKLNKEPIS</sequence>
<proteinExistence type="predicted"/>
<dbReference type="SMART" id="SM00504">
    <property type="entry name" value="Ubox"/>
    <property type="match status" value="1"/>
</dbReference>
<organism evidence="8 9">
    <name type="scientific">Hyphopichia burtonii NRRL Y-1933</name>
    <dbReference type="NCBI Taxonomy" id="984485"/>
    <lineage>
        <taxon>Eukaryota</taxon>
        <taxon>Fungi</taxon>
        <taxon>Dikarya</taxon>
        <taxon>Ascomycota</taxon>
        <taxon>Saccharomycotina</taxon>
        <taxon>Pichiomycetes</taxon>
        <taxon>Debaryomycetaceae</taxon>
        <taxon>Hyphopichia</taxon>
    </lineage>
</organism>
<protein>
    <recommendedName>
        <fullName evidence="2">RING-type E3 ubiquitin transferase</fullName>
        <ecNumber evidence="2">2.3.2.27</ecNumber>
    </recommendedName>
</protein>
<dbReference type="Gene3D" id="3.30.40.10">
    <property type="entry name" value="Zinc/RING finger domain, C3HC4 (zinc finger)"/>
    <property type="match status" value="1"/>
</dbReference>
<evidence type="ECO:0000256" key="3">
    <source>
        <dbReference type="ARBA" id="ARBA00022679"/>
    </source>
</evidence>
<evidence type="ECO:0000256" key="2">
    <source>
        <dbReference type="ARBA" id="ARBA00012483"/>
    </source>
</evidence>
<evidence type="ECO:0000256" key="1">
    <source>
        <dbReference type="ARBA" id="ARBA00000900"/>
    </source>
</evidence>
<evidence type="ECO:0000259" key="7">
    <source>
        <dbReference type="PROSITE" id="PS51698"/>
    </source>
</evidence>
<dbReference type="PANTHER" id="PTHR46803">
    <property type="entry name" value="E3 UBIQUITIN-PROTEIN LIGASE CHIP"/>
    <property type="match status" value="1"/>
</dbReference>
<dbReference type="OrthoDB" id="629492at2759"/>
<name>A0A1E4RRX4_9ASCO</name>